<accession>A0A397TAT9</accession>
<evidence type="ECO:0000313" key="1">
    <source>
        <dbReference type="EMBL" id="RIA93515.1"/>
    </source>
</evidence>
<dbReference type="AlphaFoldDB" id="A0A397TAT9"/>
<proteinExistence type="predicted"/>
<keyword evidence="2" id="KW-1185">Reference proteome</keyword>
<sequence length="61" mass="7260">MFKLIENENKVQDMSFNSIEIEMSTMSLKDKDILKPFEEHKIFEEFENPKSETCIEFPNDA</sequence>
<comment type="caution">
    <text evidence="1">The sequence shown here is derived from an EMBL/GenBank/DDBJ whole genome shotgun (WGS) entry which is preliminary data.</text>
</comment>
<reference evidence="1 2" key="1">
    <citation type="submission" date="2018-06" db="EMBL/GenBank/DDBJ databases">
        <title>Comparative genomics reveals the genomic features of Rhizophagus irregularis, R. cerebriforme, R. diaphanum and Gigaspora rosea, and their symbiotic lifestyle signature.</title>
        <authorList>
            <person name="Morin E."/>
            <person name="San Clemente H."/>
            <person name="Chen E.C.H."/>
            <person name="De La Providencia I."/>
            <person name="Hainaut M."/>
            <person name="Kuo A."/>
            <person name="Kohler A."/>
            <person name="Murat C."/>
            <person name="Tang N."/>
            <person name="Roy S."/>
            <person name="Loubradou J."/>
            <person name="Henrissat B."/>
            <person name="Grigoriev I.V."/>
            <person name="Corradi N."/>
            <person name="Roux C."/>
            <person name="Martin F.M."/>
        </authorList>
    </citation>
    <scope>NUCLEOTIDE SEQUENCE [LARGE SCALE GENOMIC DNA]</scope>
    <source>
        <strain evidence="1 2">DAOM 227022</strain>
    </source>
</reference>
<dbReference type="Proteomes" id="UP000265703">
    <property type="component" value="Unassembled WGS sequence"/>
</dbReference>
<organism evidence="1 2">
    <name type="scientific">Glomus cerebriforme</name>
    <dbReference type="NCBI Taxonomy" id="658196"/>
    <lineage>
        <taxon>Eukaryota</taxon>
        <taxon>Fungi</taxon>
        <taxon>Fungi incertae sedis</taxon>
        <taxon>Mucoromycota</taxon>
        <taxon>Glomeromycotina</taxon>
        <taxon>Glomeromycetes</taxon>
        <taxon>Glomerales</taxon>
        <taxon>Glomeraceae</taxon>
        <taxon>Glomus</taxon>
    </lineage>
</organism>
<evidence type="ECO:0000313" key="2">
    <source>
        <dbReference type="Proteomes" id="UP000265703"/>
    </source>
</evidence>
<gene>
    <name evidence="1" type="ORF">C1645_819265</name>
</gene>
<protein>
    <submittedName>
        <fullName evidence="1">Uncharacterized protein</fullName>
    </submittedName>
</protein>
<dbReference type="EMBL" id="QKYT01000102">
    <property type="protein sequence ID" value="RIA93515.1"/>
    <property type="molecule type" value="Genomic_DNA"/>
</dbReference>
<name>A0A397TAT9_9GLOM</name>